<accession>A0ABT2F4C8</accession>
<feature type="transmembrane region" description="Helical" evidence="1">
    <location>
        <begin position="95"/>
        <end position="120"/>
    </location>
</feature>
<sequence length="239" mass="27174">MKVKRYIVLVLLGGVIGGVIGLIIGNTKGLSFIEQLHFVTTRNAAVMGCIAIALIVALFVYLLTIQRKALNYKNYIKQQGSYLDMDEREHTASLLFWRTAIICYIQLFISLILLFVFVIGNASKEALIYVVIAFLLASFSSMQYGLFIRKYDPRFPKLGEKNYTEKTLALMDDAERHISLVSLYKIYTVNSLLLVIGIMILGVISISSQENYAVSLIILLVIYAYNIFGYQFKVRKFYK</sequence>
<dbReference type="InterPro" id="IPR021509">
    <property type="entry name" value="DUF3169"/>
</dbReference>
<comment type="caution">
    <text evidence="2">The sequence shown here is derived from an EMBL/GenBank/DDBJ whole genome shotgun (WGS) entry which is preliminary data.</text>
</comment>
<keyword evidence="3" id="KW-1185">Reference proteome</keyword>
<feature type="transmembrane region" description="Helical" evidence="1">
    <location>
        <begin position="44"/>
        <end position="63"/>
    </location>
</feature>
<protein>
    <submittedName>
        <fullName evidence="2">DUF3169 family protein</fullName>
    </submittedName>
</protein>
<dbReference type="Proteomes" id="UP001205609">
    <property type="component" value="Unassembled WGS sequence"/>
</dbReference>
<feature type="transmembrane region" description="Helical" evidence="1">
    <location>
        <begin position="186"/>
        <end position="206"/>
    </location>
</feature>
<organism evidence="2 3">
    <name type="scientific">Staphylococcus americanisciuri</name>
    <dbReference type="NCBI Taxonomy" id="2973940"/>
    <lineage>
        <taxon>Bacteria</taxon>
        <taxon>Bacillati</taxon>
        <taxon>Bacillota</taxon>
        <taxon>Bacilli</taxon>
        <taxon>Bacillales</taxon>
        <taxon>Staphylococcaceae</taxon>
        <taxon>Staphylococcus</taxon>
    </lineage>
</organism>
<feature type="transmembrane region" description="Helical" evidence="1">
    <location>
        <begin position="212"/>
        <end position="232"/>
    </location>
</feature>
<feature type="transmembrane region" description="Helical" evidence="1">
    <location>
        <begin position="7"/>
        <end position="24"/>
    </location>
</feature>
<gene>
    <name evidence="2" type="ORF">NXS11_10735</name>
</gene>
<evidence type="ECO:0000256" key="1">
    <source>
        <dbReference type="SAM" id="Phobius"/>
    </source>
</evidence>
<proteinExistence type="predicted"/>
<name>A0ABT2F4C8_9STAP</name>
<evidence type="ECO:0000313" key="3">
    <source>
        <dbReference type="Proteomes" id="UP001205609"/>
    </source>
</evidence>
<keyword evidence="1" id="KW-1133">Transmembrane helix</keyword>
<keyword evidence="1" id="KW-0812">Transmembrane</keyword>
<dbReference type="EMBL" id="JANUXY010000016">
    <property type="protein sequence ID" value="MCS4487336.1"/>
    <property type="molecule type" value="Genomic_DNA"/>
</dbReference>
<feature type="transmembrane region" description="Helical" evidence="1">
    <location>
        <begin position="126"/>
        <end position="147"/>
    </location>
</feature>
<keyword evidence="1" id="KW-0472">Membrane</keyword>
<dbReference type="Pfam" id="PF11368">
    <property type="entry name" value="DUF3169"/>
    <property type="match status" value="1"/>
</dbReference>
<dbReference type="RefSeq" id="WP_259201172.1">
    <property type="nucleotide sequence ID" value="NZ_JANUXY010000016.1"/>
</dbReference>
<evidence type="ECO:0000313" key="2">
    <source>
        <dbReference type="EMBL" id="MCS4487336.1"/>
    </source>
</evidence>
<reference evidence="2 3" key="1">
    <citation type="journal article" date="2023" name="Int. J. Syst. Evol. Microbiol.">
        <title>Streptococcus sciuri sp. nov., Staphylococcus marylandisciuri sp. nov. and Staphylococcus americanisciuri sp. nov., isolated from faeces of eastern grey squirrel (Sciurus carolinensis).</title>
        <authorList>
            <person name="Volokhov D.V."/>
            <person name="Zagorodnyaya T.A."/>
            <person name="Furtak V.A."/>
            <person name="Nattanmai G."/>
            <person name="Randall L."/>
            <person name="Jose S."/>
            <person name="Gao Y."/>
            <person name="Eisenberg T."/>
            <person name="Delmonte P."/>
            <person name="Blom J."/>
            <person name="Mitchell K.K."/>
        </authorList>
    </citation>
    <scope>NUCLEOTIDE SEQUENCE [LARGE SCALE GENOMIC DNA]</scope>
    <source>
        <strain evidence="2 3">GRT3</strain>
    </source>
</reference>